<keyword evidence="3" id="KW-1003">Cell membrane</keyword>
<evidence type="ECO:0000256" key="1">
    <source>
        <dbReference type="ARBA" id="ARBA00004167"/>
    </source>
</evidence>
<dbReference type="GO" id="GO:0016989">
    <property type="term" value="F:sigma factor antagonist activity"/>
    <property type="evidence" value="ECO:0007669"/>
    <property type="project" value="TreeGrafter"/>
</dbReference>
<name>A0A934IE55_9RHOB</name>
<dbReference type="EMBL" id="JAEKPD010000007">
    <property type="protein sequence ID" value="MBJ3762787.1"/>
    <property type="molecule type" value="Genomic_DNA"/>
</dbReference>
<evidence type="ECO:0000259" key="10">
    <source>
        <dbReference type="Pfam" id="PF10099"/>
    </source>
</evidence>
<comment type="caution">
    <text evidence="11">The sequence shown here is derived from an EMBL/GenBank/DDBJ whole genome shotgun (WGS) entry which is preliminary data.</text>
</comment>
<sequence>MSKHDITPGTPDADALAAEYVLHLLDPEERARVEALLDVDGAWRGRVADWSERLGLMADEIDPVTPPAHLRARVERLVAEDRAAGTDKPRARRSGWLQALLGGGVAATLAVLLLMVALPRIQPPDSGPLYAADVATADQALLVEAHYDPDAAQLTITRVAGSAPPGRDLQMWLLTEDQPPHSVGILPEDGTLSIPVIPFWGQRIPTGRFAISEEPPGGSTDEIGPTGTVLAVGEVQEI</sequence>
<dbReference type="Gene3D" id="1.10.10.1320">
    <property type="entry name" value="Anti-sigma factor, zinc-finger domain"/>
    <property type="match status" value="1"/>
</dbReference>
<reference evidence="11" key="1">
    <citation type="submission" date="2020-12" db="EMBL/GenBank/DDBJ databases">
        <title>Bacterial taxonomy.</title>
        <authorList>
            <person name="Pan X."/>
        </authorList>
    </citation>
    <scope>NUCLEOTIDE SEQUENCE</scope>
    <source>
        <strain evidence="11">KCTC 52957</strain>
    </source>
</reference>
<evidence type="ECO:0000256" key="7">
    <source>
        <dbReference type="ARBA" id="ARBA00029829"/>
    </source>
</evidence>
<feature type="domain" description="Anti-sigma K factor RskA C-terminal" evidence="10">
    <location>
        <begin position="105"/>
        <end position="229"/>
    </location>
</feature>
<dbReference type="InterPro" id="IPR018764">
    <property type="entry name" value="RskA_C"/>
</dbReference>
<organism evidence="11 12">
    <name type="scientific">Palleronia pontilimi</name>
    <dbReference type="NCBI Taxonomy" id="1964209"/>
    <lineage>
        <taxon>Bacteria</taxon>
        <taxon>Pseudomonadati</taxon>
        <taxon>Pseudomonadota</taxon>
        <taxon>Alphaproteobacteria</taxon>
        <taxon>Rhodobacterales</taxon>
        <taxon>Roseobacteraceae</taxon>
        <taxon>Palleronia</taxon>
    </lineage>
</organism>
<accession>A0A934IE55</accession>
<dbReference type="GO" id="GO:0005886">
    <property type="term" value="C:plasma membrane"/>
    <property type="evidence" value="ECO:0007669"/>
    <property type="project" value="UniProtKB-SubCell"/>
</dbReference>
<protein>
    <recommendedName>
        <fullName evidence="8">Regulator of SigK</fullName>
    </recommendedName>
    <alternativeName>
        <fullName evidence="7">Sigma-K anti-sigma factor RskA</fullName>
    </alternativeName>
</protein>
<dbReference type="GO" id="GO:0006417">
    <property type="term" value="P:regulation of translation"/>
    <property type="evidence" value="ECO:0007669"/>
    <property type="project" value="TreeGrafter"/>
</dbReference>
<evidence type="ECO:0000313" key="12">
    <source>
        <dbReference type="Proteomes" id="UP000642488"/>
    </source>
</evidence>
<dbReference type="PANTHER" id="PTHR37461:SF1">
    <property type="entry name" value="ANTI-SIGMA-K FACTOR RSKA"/>
    <property type="match status" value="1"/>
</dbReference>
<evidence type="ECO:0000313" key="11">
    <source>
        <dbReference type="EMBL" id="MBJ3762787.1"/>
    </source>
</evidence>
<evidence type="ECO:0000256" key="4">
    <source>
        <dbReference type="ARBA" id="ARBA00022692"/>
    </source>
</evidence>
<keyword evidence="4 9" id="KW-0812">Transmembrane</keyword>
<evidence type="ECO:0000256" key="9">
    <source>
        <dbReference type="SAM" id="Phobius"/>
    </source>
</evidence>
<dbReference type="RefSeq" id="WP_198915955.1">
    <property type="nucleotide sequence ID" value="NZ_JAEKPD010000007.1"/>
</dbReference>
<feature type="transmembrane region" description="Helical" evidence="9">
    <location>
        <begin position="96"/>
        <end position="118"/>
    </location>
</feature>
<keyword evidence="5 9" id="KW-1133">Transmembrane helix</keyword>
<evidence type="ECO:0000256" key="6">
    <source>
        <dbReference type="ARBA" id="ARBA00023136"/>
    </source>
</evidence>
<evidence type="ECO:0000256" key="5">
    <source>
        <dbReference type="ARBA" id="ARBA00022989"/>
    </source>
</evidence>
<dbReference type="AlphaFoldDB" id="A0A934IE55"/>
<proteinExistence type="predicted"/>
<evidence type="ECO:0000256" key="2">
    <source>
        <dbReference type="ARBA" id="ARBA00004236"/>
    </source>
</evidence>
<dbReference type="Pfam" id="PF10099">
    <property type="entry name" value="RskA_C"/>
    <property type="match status" value="1"/>
</dbReference>
<gene>
    <name evidence="11" type="ORF">ILP92_08520</name>
</gene>
<keyword evidence="6 9" id="KW-0472">Membrane</keyword>
<dbReference type="InterPro" id="IPR051474">
    <property type="entry name" value="Anti-sigma-K/W_factor"/>
</dbReference>
<dbReference type="InterPro" id="IPR041916">
    <property type="entry name" value="Anti_sigma_zinc_sf"/>
</dbReference>
<dbReference type="PANTHER" id="PTHR37461">
    <property type="entry name" value="ANTI-SIGMA-K FACTOR RSKA"/>
    <property type="match status" value="1"/>
</dbReference>
<evidence type="ECO:0000256" key="8">
    <source>
        <dbReference type="ARBA" id="ARBA00030803"/>
    </source>
</evidence>
<dbReference type="Proteomes" id="UP000642488">
    <property type="component" value="Unassembled WGS sequence"/>
</dbReference>
<comment type="subcellular location">
    <subcellularLocation>
        <location evidence="2">Cell membrane</location>
    </subcellularLocation>
    <subcellularLocation>
        <location evidence="1">Membrane</location>
        <topology evidence="1">Single-pass membrane protein</topology>
    </subcellularLocation>
</comment>
<evidence type="ECO:0000256" key="3">
    <source>
        <dbReference type="ARBA" id="ARBA00022475"/>
    </source>
</evidence>
<keyword evidence="12" id="KW-1185">Reference proteome</keyword>